<accession>A0A975GH81</accession>
<proteinExistence type="predicted"/>
<keyword evidence="2" id="KW-1185">Reference proteome</keyword>
<dbReference type="KEGG" id="dli:dnl_33490"/>
<organism evidence="1 2">
    <name type="scientific">Desulfonema limicola</name>
    <dbReference type="NCBI Taxonomy" id="45656"/>
    <lineage>
        <taxon>Bacteria</taxon>
        <taxon>Pseudomonadati</taxon>
        <taxon>Thermodesulfobacteriota</taxon>
        <taxon>Desulfobacteria</taxon>
        <taxon>Desulfobacterales</taxon>
        <taxon>Desulfococcaceae</taxon>
        <taxon>Desulfonema</taxon>
    </lineage>
</organism>
<dbReference type="EMBL" id="CP061799">
    <property type="protein sequence ID" value="QTA81027.1"/>
    <property type="molecule type" value="Genomic_DNA"/>
</dbReference>
<name>A0A975GH81_9BACT</name>
<evidence type="ECO:0000313" key="2">
    <source>
        <dbReference type="Proteomes" id="UP000663720"/>
    </source>
</evidence>
<dbReference type="Pfam" id="PF09957">
    <property type="entry name" value="VapB_antitoxin"/>
    <property type="match status" value="1"/>
</dbReference>
<reference evidence="1" key="1">
    <citation type="journal article" date="2021" name="Microb. Physiol.">
        <title>Proteogenomic Insights into the Physiology of Marine, Sulfate-Reducing, Filamentous Desulfonema limicola and Desulfonema magnum.</title>
        <authorList>
            <person name="Schnaars V."/>
            <person name="Wohlbrand L."/>
            <person name="Scheve S."/>
            <person name="Hinrichs C."/>
            <person name="Reinhardt R."/>
            <person name="Rabus R."/>
        </authorList>
    </citation>
    <scope>NUCLEOTIDE SEQUENCE</scope>
    <source>
        <strain evidence="1">5ac10</strain>
    </source>
</reference>
<protein>
    <submittedName>
        <fullName evidence="1">Toxin-antitoxin system type II, antitoxin component, VapB-like</fullName>
    </submittedName>
</protein>
<dbReference type="InterPro" id="IPR019239">
    <property type="entry name" value="VapB_antitoxin"/>
</dbReference>
<dbReference type="AlphaFoldDB" id="A0A975GH81"/>
<dbReference type="Proteomes" id="UP000663720">
    <property type="component" value="Chromosome"/>
</dbReference>
<sequence>MQITLNIDEKLFGTASRLTGIKEYSALIHEGLKSLILSQTNQKLSLPRPIGLAKNRFQVPPEFFDELPEELLNAFEGKDS</sequence>
<gene>
    <name evidence="1" type="ORF">dnl_33490</name>
</gene>
<dbReference type="RefSeq" id="WP_207687104.1">
    <property type="nucleotide sequence ID" value="NZ_CP061799.1"/>
</dbReference>
<evidence type="ECO:0000313" key="1">
    <source>
        <dbReference type="EMBL" id="QTA81027.1"/>
    </source>
</evidence>